<dbReference type="InterPro" id="IPR018846">
    <property type="entry name" value="Beta-prop_RSE1/DDB1/CPSF1_1st"/>
</dbReference>
<evidence type="ECO:0000313" key="6">
    <source>
        <dbReference type="EMBL" id="KAK6746913.1"/>
    </source>
</evidence>
<evidence type="ECO:0000256" key="1">
    <source>
        <dbReference type="ARBA" id="ARBA00004123"/>
    </source>
</evidence>
<evidence type="ECO:0000259" key="4">
    <source>
        <dbReference type="Pfam" id="PF10433"/>
    </source>
</evidence>
<evidence type="ECO:0008006" key="8">
    <source>
        <dbReference type="Google" id="ProtNLM"/>
    </source>
</evidence>
<feature type="domain" description="RSE1/DDB1/CPSF1 first beta-propeller" evidence="4">
    <location>
        <begin position="52"/>
        <end position="416"/>
    </location>
</feature>
<gene>
    <name evidence="6" type="primary">Necator_chrIV.g13555</name>
    <name evidence="6" type="ORF">RB195_000264</name>
</gene>
<reference evidence="6 7" key="1">
    <citation type="submission" date="2023-08" db="EMBL/GenBank/DDBJ databases">
        <title>A Necator americanus chromosomal reference genome.</title>
        <authorList>
            <person name="Ilik V."/>
            <person name="Petrzelkova K.J."/>
            <person name="Pardy F."/>
            <person name="Fuh T."/>
            <person name="Niatou-Singa F.S."/>
            <person name="Gouil Q."/>
            <person name="Baker L."/>
            <person name="Ritchie M.E."/>
            <person name="Jex A.R."/>
            <person name="Gazzola D."/>
            <person name="Li H."/>
            <person name="Toshio Fujiwara R."/>
            <person name="Zhan B."/>
            <person name="Aroian R.V."/>
            <person name="Pafco B."/>
            <person name="Schwarz E.M."/>
        </authorList>
    </citation>
    <scope>NUCLEOTIDE SEQUENCE [LARGE SCALE GENOMIC DNA]</scope>
    <source>
        <strain evidence="6 7">Aroian</strain>
        <tissue evidence="6">Whole animal</tissue>
    </source>
</reference>
<feature type="domain" description="RSE1/DDB1/CPSF1 C-terminal" evidence="3">
    <location>
        <begin position="1093"/>
        <end position="1431"/>
    </location>
</feature>
<dbReference type="EMBL" id="JAVFWL010000004">
    <property type="protein sequence ID" value="KAK6746913.1"/>
    <property type="molecule type" value="Genomic_DNA"/>
</dbReference>
<evidence type="ECO:0000256" key="2">
    <source>
        <dbReference type="ARBA" id="ARBA00023242"/>
    </source>
</evidence>
<protein>
    <recommendedName>
        <fullName evidence="8">CPSF A subunit region</fullName>
    </recommendedName>
</protein>
<dbReference type="InterPro" id="IPR058543">
    <property type="entry name" value="Beta-prop_RSE1/DDB1/CPSF1_2nd"/>
</dbReference>
<comment type="caution">
    <text evidence="6">The sequence shown here is derived from an EMBL/GenBank/DDBJ whole genome shotgun (WGS) entry which is preliminary data.</text>
</comment>
<comment type="subcellular location">
    <subcellularLocation>
        <location evidence="1">Nucleus</location>
    </subcellularLocation>
</comment>
<accession>A0ABR1D9M5</accession>
<feature type="domain" description="RSE1/DDB1/CPSF1 second beta-propeller" evidence="5">
    <location>
        <begin position="530"/>
        <end position="1020"/>
    </location>
</feature>
<dbReference type="Pfam" id="PF03178">
    <property type="entry name" value="CPSF_A"/>
    <property type="match status" value="1"/>
</dbReference>
<evidence type="ECO:0000259" key="3">
    <source>
        <dbReference type="Pfam" id="PF03178"/>
    </source>
</evidence>
<dbReference type="Proteomes" id="UP001303046">
    <property type="component" value="Unassembled WGS sequence"/>
</dbReference>
<dbReference type="Gene3D" id="2.130.10.10">
    <property type="entry name" value="YVTN repeat-like/Quinoprotein amine dehydrogenase"/>
    <property type="match status" value="3"/>
</dbReference>
<dbReference type="PANTHER" id="PTHR10644">
    <property type="entry name" value="DNA REPAIR/RNA PROCESSING CPSF FAMILY"/>
    <property type="match status" value="1"/>
</dbReference>
<proteinExistence type="predicted"/>
<evidence type="ECO:0000259" key="5">
    <source>
        <dbReference type="Pfam" id="PF23726"/>
    </source>
</evidence>
<dbReference type="Pfam" id="PF23726">
    <property type="entry name" value="Beta-prop_RSE1_2nd"/>
    <property type="match status" value="1"/>
</dbReference>
<dbReference type="InterPro" id="IPR050358">
    <property type="entry name" value="RSE1/DDB1/CFT1"/>
</dbReference>
<organism evidence="6 7">
    <name type="scientific">Necator americanus</name>
    <name type="common">Human hookworm</name>
    <dbReference type="NCBI Taxonomy" id="51031"/>
    <lineage>
        <taxon>Eukaryota</taxon>
        <taxon>Metazoa</taxon>
        <taxon>Ecdysozoa</taxon>
        <taxon>Nematoda</taxon>
        <taxon>Chromadorea</taxon>
        <taxon>Rhabditida</taxon>
        <taxon>Rhabditina</taxon>
        <taxon>Rhabditomorpha</taxon>
        <taxon>Strongyloidea</taxon>
        <taxon>Ancylostomatidae</taxon>
        <taxon>Bunostominae</taxon>
        <taxon>Necator</taxon>
    </lineage>
</organism>
<evidence type="ECO:0000313" key="7">
    <source>
        <dbReference type="Proteomes" id="UP001303046"/>
    </source>
</evidence>
<keyword evidence="2" id="KW-0539">Nucleus</keyword>
<keyword evidence="7" id="KW-1185">Reference proteome</keyword>
<dbReference type="InterPro" id="IPR015943">
    <property type="entry name" value="WD40/YVTN_repeat-like_dom_sf"/>
</dbReference>
<name>A0ABR1D9M5_NECAM</name>
<dbReference type="InterPro" id="IPR004871">
    <property type="entry name" value="RSE1/DDB1/CPSF1_C"/>
</dbReference>
<dbReference type="Pfam" id="PF10433">
    <property type="entry name" value="Beta-prop_RSE1_1st"/>
    <property type="match status" value="1"/>
</dbReference>
<sequence>MIFSSKLVLLSPSDHLPLIITSSSLYGTAPKLFTLRFKMYSYLNEKDDSTTVNFSAYGRFLPGRGSQLLTVGAKHLRLFRTNPYTLIPPRDASEEWKQKTKLECVYSCRFMSPIQSFAKAKLPGYPSCEALLLAFEGCNVSVVAVDPEDRALSTISLHSFSSEFKRDGFTHHCHEPIVRTDPASRCGAVVVYDRVLGILPFDGDFINSFSIPLSEIDHRLENIVDIIFLDGYYEPTLLFLYEPHQTTAGRASVRYDTMHLLGVSVNVFDEQVAIVWQVGSLPMDCNRLVAIPKPMGGVLVVGSNEIIYLNQSVPPCGISLNSCYDNFTKFPLKDMKHMSMTLDAGAAEWIGDNHVALGTMDGRLFVLTLITDSSETVRSLELEHVFDTSIAYCMSLCTPGRLFIGSRLGDSQLLEFFVVKQDKVEEGPPEPKKCRIENIEADDDDLELYGEQIIEQVVTVESKVKEKLVFRELDRLTNIGPVKAITAGNAHGISPILLEQERTDPIFDIVTASGHTVNGSLCVLQRTVRPDVITSSFLQDAQQLWAVGRREDDSHKYLIVSRTRSSLILELGEDMVELEEPLFLSDEPTVAAGELADGGLAVQVTSLRVALVAEEKQLQQIDLDSNFPVVAASIVDPYVALLTQNGRLMLFHLVMNPNVHLREVDISNSAFAEKTIHHRAPLTALSIYRDMSGLMVCSQDADVDALVDGRKFSRPKKRASVRRSVVDSVELDLYGEEAVAPASAIVDEDELLYGESGVDKKDEGFRKRRRMAEITSVTTGCEESDAIDPNTVEPTYWLILARDSGKIVVHSLPDMSIVYQFLKFGLMPEIITDLMPEEEEKDKKEQEARAEQFENSSIQFRPNERVVELQIVGLGINQGHPILMAVIDDQVIAYEMYKWRNPLREHLAIGFRRLAMTVTIRSTPFMGHDGRRAEVEVGREIEQHRVIIHPFERVCGIVNGVMLSGAFPCLVLVGAWGGLQCHPLTVDGPLSAFTPFNNQNVPNGFLYIARNLQELRIARLQMDFDYELPYPCKKVPVGATVHHVRYMMSSQVYAVTTSVPMKSNKIWVVVNDDKQVETHEKNKNFVLPSIPQYTLNLYSPMDWKPVPNTDIKFEEMEVVTACEEVTLRSESTISGMQPYLSVGTINNYGEEVLVRGRIILAEIIDVVPEPGKPTSKHKIKVVYDKEQKGPVTALASINGLLLSGMAQKVFIWGFRDNDLQGISFLDMHYYVHSLVSMRNLAIACDMHDSMSLIRFQEQFKALSVASRDDRPDVPSPMAAQFLVDNNHLAFLMSDEAGNICLFNYMPETQESNGGEKLILRGILNVGTNVNAWLRVKGHSSLFPLTPAEAKIISQQQTCIWASLDGSVGIVRPISERQFRRLHFLHQCMSNSVGQLAGLNPKGARGGKPIRPLINATNTKNMVDGELVEQFMHLSTSRKQDLARSLGASRYHIMDDLVQIQRLSTFY</sequence>